<reference evidence="1" key="1">
    <citation type="thesis" date="2020" institute="ProQuest LLC" country="789 East Eisenhower Parkway, Ann Arbor, MI, USA">
        <title>Comparative Genomics and Chromosome Evolution.</title>
        <authorList>
            <person name="Mudd A.B."/>
        </authorList>
    </citation>
    <scope>NUCLEOTIDE SEQUENCE</scope>
    <source>
        <strain evidence="1">237g6f4</strain>
        <tissue evidence="1">Blood</tissue>
    </source>
</reference>
<comment type="caution">
    <text evidence="1">The sequence shown here is derived from an EMBL/GenBank/DDBJ whole genome shotgun (WGS) entry which is preliminary data.</text>
</comment>
<evidence type="ECO:0000313" key="2">
    <source>
        <dbReference type="Proteomes" id="UP000824782"/>
    </source>
</evidence>
<protein>
    <submittedName>
        <fullName evidence="1">Uncharacterized protein</fullName>
    </submittedName>
</protein>
<keyword evidence="2" id="KW-1185">Reference proteome</keyword>
<proteinExistence type="predicted"/>
<gene>
    <name evidence="1" type="ORF">GDO81_018474</name>
</gene>
<organism evidence="1 2">
    <name type="scientific">Engystomops pustulosus</name>
    <name type="common">Tungara frog</name>
    <name type="synonym">Physalaemus pustulosus</name>
    <dbReference type="NCBI Taxonomy" id="76066"/>
    <lineage>
        <taxon>Eukaryota</taxon>
        <taxon>Metazoa</taxon>
        <taxon>Chordata</taxon>
        <taxon>Craniata</taxon>
        <taxon>Vertebrata</taxon>
        <taxon>Euteleostomi</taxon>
        <taxon>Amphibia</taxon>
        <taxon>Batrachia</taxon>
        <taxon>Anura</taxon>
        <taxon>Neobatrachia</taxon>
        <taxon>Hyloidea</taxon>
        <taxon>Leptodactylidae</taxon>
        <taxon>Leiuperinae</taxon>
        <taxon>Engystomops</taxon>
    </lineage>
</organism>
<name>A0AAV6ZPZ6_ENGPU</name>
<dbReference type="AlphaFoldDB" id="A0AAV6ZPZ6"/>
<evidence type="ECO:0000313" key="1">
    <source>
        <dbReference type="EMBL" id="KAG8551111.1"/>
    </source>
</evidence>
<dbReference type="Proteomes" id="UP000824782">
    <property type="component" value="Unassembled WGS sequence"/>
</dbReference>
<accession>A0AAV6ZPZ6</accession>
<dbReference type="EMBL" id="WNYA01000012">
    <property type="protein sequence ID" value="KAG8551111.1"/>
    <property type="molecule type" value="Genomic_DNA"/>
</dbReference>
<sequence length="94" mass="11131">MWEMFFPGMKSENLCQCSWRKRCFQFRSTVGFPLDDLGCAEYKLVQWLLLEVMNPPVSYAHSPNPSSVINQIWVCLKPPWRTLRRTPENDFPHP</sequence>